<proteinExistence type="predicted"/>
<name>A0A3B0TJN0_9ZZZZ</name>
<feature type="transmembrane region" description="Helical" evidence="1">
    <location>
        <begin position="302"/>
        <end position="322"/>
    </location>
</feature>
<feature type="transmembrane region" description="Helical" evidence="1">
    <location>
        <begin position="342"/>
        <end position="360"/>
    </location>
</feature>
<feature type="transmembrane region" description="Helical" evidence="1">
    <location>
        <begin position="12"/>
        <end position="30"/>
    </location>
</feature>
<evidence type="ECO:0008006" key="3">
    <source>
        <dbReference type="Google" id="ProtNLM"/>
    </source>
</evidence>
<keyword evidence="1" id="KW-1133">Transmembrane helix</keyword>
<gene>
    <name evidence="2" type="ORF">MNBD_BACTEROID03-593</name>
</gene>
<sequence length="445" mass="50888">MYTISNRLKMGSIILMVIGLLGIGYGFMTAPGTIEEAKEMVAGHGDGHEDSHATEADHLAAQEHGTVADAQHEEAHDTSHDVHLLHQLQNKPWAALYVAAFFFFMIALGVLVFYAIQRAAQAGWSPLLFRVMEGITSYIVPGGIIIFVILLLSVLHMNHLFVWMDPDVVAHDKLLQAKSGYLNPTFFLIRAAVFLGGWILYREYSRKLSLAQDASDDNSNFKLNFKISAAFLVFYLISESIMSWDWIMSVDPHWFSTLFGWYVFASMFVSGITVIAMVTIYLKSKGYLEDVNDSHIHDLAKFMFGISIFWTYLWFSQFMLIWYANIPEEVTYYITRIEDYNLPFFGMVAMNFVFPVLLLMDSDFKRMNWFVIMAGIVILAGHYMDVFNMIMPSTVGDQWYIGIPEIGAILFFAGLFIFWVFRALASAPLQPTRNPFIEESRHFHY</sequence>
<organism evidence="2">
    <name type="scientific">hydrothermal vent metagenome</name>
    <dbReference type="NCBI Taxonomy" id="652676"/>
    <lineage>
        <taxon>unclassified sequences</taxon>
        <taxon>metagenomes</taxon>
        <taxon>ecological metagenomes</taxon>
    </lineage>
</organism>
<dbReference type="PANTHER" id="PTHR43044">
    <property type="match status" value="1"/>
</dbReference>
<feature type="transmembrane region" description="Helical" evidence="1">
    <location>
        <begin position="227"/>
        <end position="247"/>
    </location>
</feature>
<dbReference type="PANTHER" id="PTHR43044:SF1">
    <property type="entry name" value="QUINOL:CYTOCHROME C OXIDOREDUCTASE QUINONE-BINDING SUBUNIT 2"/>
    <property type="match status" value="1"/>
</dbReference>
<evidence type="ECO:0000313" key="2">
    <source>
        <dbReference type="EMBL" id="VAW18875.1"/>
    </source>
</evidence>
<feature type="transmembrane region" description="Helical" evidence="1">
    <location>
        <begin position="259"/>
        <end position="282"/>
    </location>
</feature>
<reference evidence="2" key="1">
    <citation type="submission" date="2018-06" db="EMBL/GenBank/DDBJ databases">
        <authorList>
            <person name="Zhirakovskaya E."/>
        </authorList>
    </citation>
    <scope>NUCLEOTIDE SEQUENCE</scope>
</reference>
<feature type="transmembrane region" description="Helical" evidence="1">
    <location>
        <begin position="399"/>
        <end position="421"/>
    </location>
</feature>
<dbReference type="AlphaFoldDB" id="A0A3B0TJN0"/>
<accession>A0A3B0TJN0</accession>
<keyword evidence="1" id="KW-0472">Membrane</keyword>
<keyword evidence="1" id="KW-0812">Transmembrane</keyword>
<feature type="transmembrane region" description="Helical" evidence="1">
    <location>
        <begin position="137"/>
        <end position="161"/>
    </location>
</feature>
<feature type="transmembrane region" description="Helical" evidence="1">
    <location>
        <begin position="181"/>
        <end position="201"/>
    </location>
</feature>
<evidence type="ECO:0000256" key="1">
    <source>
        <dbReference type="SAM" id="Phobius"/>
    </source>
</evidence>
<feature type="transmembrane region" description="Helical" evidence="1">
    <location>
        <begin position="94"/>
        <end position="116"/>
    </location>
</feature>
<dbReference type="EMBL" id="UOEL01000156">
    <property type="protein sequence ID" value="VAW18875.1"/>
    <property type="molecule type" value="Genomic_DNA"/>
</dbReference>
<feature type="transmembrane region" description="Helical" evidence="1">
    <location>
        <begin position="367"/>
        <end position="384"/>
    </location>
</feature>
<protein>
    <recommendedName>
        <fullName evidence="3">Quinol:cytochrome C oxidoreductase</fullName>
    </recommendedName>
</protein>